<keyword evidence="4" id="KW-1185">Reference proteome</keyword>
<dbReference type="InterPro" id="IPR057567">
    <property type="entry name" value="TPR_TTI1_C"/>
</dbReference>
<name>A0AAV5T0C3_9BILA</name>
<dbReference type="AlphaFoldDB" id="A0AAV5T0C3"/>
<dbReference type="PANTHER" id="PTHR18460">
    <property type="entry name" value="TEL2 INTERACTING PROTEIN 1 TTI1 FAMILY MEMBER"/>
    <property type="match status" value="1"/>
</dbReference>
<accession>A0AAV5T0C3</accession>
<dbReference type="Proteomes" id="UP001432027">
    <property type="component" value="Unassembled WGS sequence"/>
</dbReference>
<evidence type="ECO:0000256" key="1">
    <source>
        <dbReference type="SAM" id="MobiDB-lite"/>
    </source>
</evidence>
<dbReference type="EMBL" id="BTSX01000003">
    <property type="protein sequence ID" value="GMS88936.1"/>
    <property type="molecule type" value="Genomic_DNA"/>
</dbReference>
<dbReference type="SUPFAM" id="SSF48371">
    <property type="entry name" value="ARM repeat"/>
    <property type="match status" value="1"/>
</dbReference>
<dbReference type="PANTHER" id="PTHR18460:SF3">
    <property type="entry name" value="TELO2-INTERACTING PROTEIN 1 HOMOLOG"/>
    <property type="match status" value="1"/>
</dbReference>
<comment type="caution">
    <text evidence="3">The sequence shown here is derived from an EMBL/GenBank/DDBJ whole genome shotgun (WGS) entry which is preliminary data.</text>
</comment>
<feature type="region of interest" description="Disordered" evidence="1">
    <location>
        <begin position="739"/>
        <end position="763"/>
    </location>
</feature>
<proteinExistence type="predicted"/>
<dbReference type="InterPro" id="IPR052587">
    <property type="entry name" value="TELO2-interacting_protein_1"/>
</dbReference>
<organism evidence="3 4">
    <name type="scientific">Pristionchus entomophagus</name>
    <dbReference type="NCBI Taxonomy" id="358040"/>
    <lineage>
        <taxon>Eukaryota</taxon>
        <taxon>Metazoa</taxon>
        <taxon>Ecdysozoa</taxon>
        <taxon>Nematoda</taxon>
        <taxon>Chromadorea</taxon>
        <taxon>Rhabditida</taxon>
        <taxon>Rhabditina</taxon>
        <taxon>Diplogasteromorpha</taxon>
        <taxon>Diplogasteroidea</taxon>
        <taxon>Neodiplogasteridae</taxon>
        <taxon>Pristionchus</taxon>
    </lineage>
</organism>
<dbReference type="Pfam" id="PF24181">
    <property type="entry name" value="TPR_TTI1_C"/>
    <property type="match status" value="1"/>
</dbReference>
<protein>
    <recommendedName>
        <fullName evidence="2">TTI1 C-terminal TPR domain-containing protein</fullName>
    </recommendedName>
</protein>
<reference evidence="3" key="1">
    <citation type="submission" date="2023-10" db="EMBL/GenBank/DDBJ databases">
        <title>Genome assembly of Pristionchus species.</title>
        <authorList>
            <person name="Yoshida K."/>
            <person name="Sommer R.J."/>
        </authorList>
    </citation>
    <scope>NUCLEOTIDE SEQUENCE</scope>
    <source>
        <strain evidence="3">RS0144</strain>
    </source>
</reference>
<evidence type="ECO:0000313" key="4">
    <source>
        <dbReference type="Proteomes" id="UP001432027"/>
    </source>
</evidence>
<feature type="compositionally biased region" description="Acidic residues" evidence="1">
    <location>
        <begin position="740"/>
        <end position="753"/>
    </location>
</feature>
<sequence length="947" mass="104475">ETSPSRLLQAVTTAITNLLRNKLDASQCREYLRQIAAAIEAGLSIEDAGSGACAVFIISALQMVMEDRKRDGTLPALLAECCTLLNHSFTHLARITEERPAIKWNVMQSELAVIATGLMGKGKSEKSSAILDCLSVAAAIQSLHHLLDYSVGLIPNLFSPSSLSTYGVVLAASLEVYENEQWTSEIRLAALDLLKKVTVEEGAESLSCMIPGAITALHAQLTASTATANVKVQQKSLEIYARALTTVFTLRGDKRKEKGDGSDLPVPPHSTLIVKRDDQWWKILEERVILSITQISAALAGHRSSDVRLKLLTTVVAIWGLIDNGQSILDPTTKVDRSSQYRLQAVVIDLLLVMSEDHDERIASNCSTFLSTIPSSSLIDSCHEKLAEFASSLPVIVRNGDGDKQLFGKVSSVVRTLDNEIVFLAETEDELMGRFTRSLIDCIRIDATRLAIVRGEDEQEIEKEGGGGIKAFLLSLPLQFGMRLDWIDGVTRELARAGDHMLRLLLHLLPPSSSSSDDPSLLLVTTLLIMQQSSTPLSDEDLSALVEWATDRLQRVQVTTMEREETVEDASQLGPSSTLSALSLLSTIGVATSKMGKGREKNRSLITVLSLLLEWSACPLVAVSEAACLAIREIAKSSSLSVSALLIRNGNHIANRVALASRRYYSNRCCPLILSSLLDRLESDDLFIHLSLIVEDLIGALDRHNVDWCHLILRVLYAYIRAINRWYPDQAPPSKKTFIEEEETEKGDEEEKLVDEPPKPTPQKSVTMAELILKRTKHLHSSLHLPVCILSLSIASECLYHVRRWDDVLLPMVHQNWASLLPRFDDANYECRIAALRVLSRMAEVSKDFIHRKIKDDLWPSIESFLRAETTAKGGYEQSRKLKYTVALMDRLPVIFDLCALSSQLGSSLIDICTALSLNSTQSNTVIEAAKRAIAVLGHIDSRVDID</sequence>
<dbReference type="GO" id="GO:0005737">
    <property type="term" value="C:cytoplasm"/>
    <property type="evidence" value="ECO:0007669"/>
    <property type="project" value="TreeGrafter"/>
</dbReference>
<evidence type="ECO:0000313" key="3">
    <source>
        <dbReference type="EMBL" id="GMS88936.1"/>
    </source>
</evidence>
<feature type="non-terminal residue" evidence="3">
    <location>
        <position position="1"/>
    </location>
</feature>
<feature type="domain" description="TTI1 C-terminal TPR" evidence="2">
    <location>
        <begin position="726"/>
        <end position="941"/>
    </location>
</feature>
<evidence type="ECO:0000259" key="2">
    <source>
        <dbReference type="Pfam" id="PF24181"/>
    </source>
</evidence>
<dbReference type="InterPro" id="IPR016024">
    <property type="entry name" value="ARM-type_fold"/>
</dbReference>
<gene>
    <name evidence="3" type="ORF">PENTCL1PPCAC_11111</name>
</gene>